<keyword evidence="1" id="KW-0547">Nucleotide-binding</keyword>
<evidence type="ECO:0000256" key="3">
    <source>
        <dbReference type="SAM" id="MobiDB-lite"/>
    </source>
</evidence>
<evidence type="ECO:0000256" key="1">
    <source>
        <dbReference type="ARBA" id="ARBA00022741"/>
    </source>
</evidence>
<dbReference type="SUPFAM" id="SSF52540">
    <property type="entry name" value="P-loop containing nucleoside triphosphate hydrolases"/>
    <property type="match status" value="1"/>
</dbReference>
<dbReference type="PANTHER" id="PTHR10606:SF44">
    <property type="entry name" value="6-PHOSPHOFRUCTO 2-KINASE_FRUCTOSE 2,6-BISPHOSPHATASE LONG FORM"/>
    <property type="match status" value="1"/>
</dbReference>
<dbReference type="PANTHER" id="PTHR10606">
    <property type="entry name" value="6-PHOSPHOFRUCTO-2-KINASE/FRUCTOSE-2,6-BISPHOSPHATASE"/>
    <property type="match status" value="1"/>
</dbReference>
<dbReference type="Proteomes" id="UP000218209">
    <property type="component" value="Unassembled WGS sequence"/>
</dbReference>
<gene>
    <name evidence="5" type="ORF">BU14_0994s0006</name>
</gene>
<keyword evidence="6" id="KW-1185">Reference proteome</keyword>
<dbReference type="CDD" id="cd07067">
    <property type="entry name" value="HP_PGM_like"/>
    <property type="match status" value="1"/>
</dbReference>
<dbReference type="PRINTS" id="PR00991">
    <property type="entry name" value="6PFRUCTKNASE"/>
</dbReference>
<dbReference type="GO" id="GO:0003873">
    <property type="term" value="F:6-phosphofructo-2-kinase activity"/>
    <property type="evidence" value="ECO:0007669"/>
    <property type="project" value="InterPro"/>
</dbReference>
<sequence length="547" mass="59469">MGVTGVPRRPSLPAFSSEITPPPGVGYDASHAPVPSAARPPGGRTGLADAVAKASAAVSRGVLRTPGFSTKKLVIVMVGLPARGKTHMARCLERYLNWLGFTARVFNVGEYRRKLLGATQPATFFDPSNPDGARARWELALECLRDMTNWLEEGGLVGIYDATNSTRDRREVVRTRLEADGVRVLFLESICDDATIVEKNILETKARSPDYRFVDAEAAVADFKMRIQNYCAVHETVLDEEACSYIKIINVGSKIILNGITGYVQGKIVSYLTNAHIMPRAIYLSRHGESEWNVTGQLGGDPNLTPRGRRYAHALNAFIMAETKQYAASQPWSEDDGDAPPTVEGALPLVWTSQLRRTRQTVAHIPTINMCWRALNEIDAGVCEGLTYASVAESMPDVAAARKADKLRYRYPGGESYVDVLTRLEPVILELERQRGPVLIVAHNAVIRGIYAYLMNKTQAGCPSIDIPLHTVFKLTTRAYGAEEQRFPLDVEATYNNKTPESDVDEQREGDADGGGGDAEAPASDGGEGGAPPAAAEQNGERVLAAA</sequence>
<dbReference type="OrthoDB" id="267323at2759"/>
<proteinExistence type="predicted"/>
<dbReference type="Pfam" id="PF01591">
    <property type="entry name" value="6PF2K"/>
    <property type="match status" value="1"/>
</dbReference>
<dbReference type="FunFam" id="3.40.50.300:FF:000644">
    <property type="entry name" value="GpmB, Fructose-2,6-bisphosphatase"/>
    <property type="match status" value="1"/>
</dbReference>
<dbReference type="FunFam" id="3.40.50.1240:FF:000006">
    <property type="entry name" value="6-phosphofructo-2-kinase/fructose-2, 6-bisphosphatase"/>
    <property type="match status" value="1"/>
</dbReference>
<evidence type="ECO:0000256" key="2">
    <source>
        <dbReference type="ARBA" id="ARBA00022840"/>
    </source>
</evidence>
<evidence type="ECO:0000259" key="4">
    <source>
        <dbReference type="Pfam" id="PF01591"/>
    </source>
</evidence>
<dbReference type="EMBL" id="KV919353">
    <property type="protein sequence ID" value="OSX69938.1"/>
    <property type="molecule type" value="Genomic_DNA"/>
</dbReference>
<dbReference type="Gene3D" id="3.40.50.300">
    <property type="entry name" value="P-loop containing nucleotide triphosphate hydrolases"/>
    <property type="match status" value="1"/>
</dbReference>
<dbReference type="Gene3D" id="3.40.50.1240">
    <property type="entry name" value="Phosphoglycerate mutase-like"/>
    <property type="match status" value="1"/>
</dbReference>
<dbReference type="SUPFAM" id="SSF53254">
    <property type="entry name" value="Phosphoglycerate mutase-like"/>
    <property type="match status" value="1"/>
</dbReference>
<dbReference type="InterPro" id="IPR003094">
    <property type="entry name" value="6Pfruct_kin"/>
</dbReference>
<dbReference type="InterPro" id="IPR013079">
    <property type="entry name" value="6Phosfructo_kin"/>
</dbReference>
<feature type="compositionally biased region" description="Low complexity" evidence="3">
    <location>
        <begin position="519"/>
        <end position="537"/>
    </location>
</feature>
<dbReference type="PIRSF" id="PIRSF000709">
    <property type="entry name" value="6PFK_2-Ptase"/>
    <property type="match status" value="1"/>
</dbReference>
<evidence type="ECO:0000313" key="5">
    <source>
        <dbReference type="EMBL" id="OSX69938.1"/>
    </source>
</evidence>
<dbReference type="GO" id="GO:0005829">
    <property type="term" value="C:cytosol"/>
    <property type="evidence" value="ECO:0007669"/>
    <property type="project" value="TreeGrafter"/>
</dbReference>
<name>A0A1X6NMW9_PORUM</name>
<dbReference type="GO" id="GO:0005524">
    <property type="term" value="F:ATP binding"/>
    <property type="evidence" value="ECO:0007669"/>
    <property type="project" value="UniProtKB-KW"/>
</dbReference>
<dbReference type="InterPro" id="IPR027417">
    <property type="entry name" value="P-loop_NTPase"/>
</dbReference>
<dbReference type="SMART" id="SM00855">
    <property type="entry name" value="PGAM"/>
    <property type="match status" value="1"/>
</dbReference>
<dbReference type="Pfam" id="PF00300">
    <property type="entry name" value="His_Phos_1"/>
    <property type="match status" value="2"/>
</dbReference>
<dbReference type="GO" id="GO:0006000">
    <property type="term" value="P:fructose metabolic process"/>
    <property type="evidence" value="ECO:0007669"/>
    <property type="project" value="InterPro"/>
</dbReference>
<feature type="domain" description="6-phosphofructo-2-kinase" evidence="4">
    <location>
        <begin position="66"/>
        <end position="279"/>
    </location>
</feature>
<dbReference type="InterPro" id="IPR029033">
    <property type="entry name" value="His_PPase_superfam"/>
</dbReference>
<dbReference type="PROSITE" id="PS00175">
    <property type="entry name" value="PG_MUTASE"/>
    <property type="match status" value="1"/>
</dbReference>
<organism evidence="5 6">
    <name type="scientific">Porphyra umbilicalis</name>
    <name type="common">Purple laver</name>
    <name type="synonym">Red alga</name>
    <dbReference type="NCBI Taxonomy" id="2786"/>
    <lineage>
        <taxon>Eukaryota</taxon>
        <taxon>Rhodophyta</taxon>
        <taxon>Bangiophyceae</taxon>
        <taxon>Bangiales</taxon>
        <taxon>Bangiaceae</taxon>
        <taxon>Porphyra</taxon>
    </lineage>
</organism>
<dbReference type="InterPro" id="IPR001345">
    <property type="entry name" value="PG/BPGM_mutase_AS"/>
</dbReference>
<dbReference type="GO" id="GO:0004331">
    <property type="term" value="F:fructose-2,6-bisphosphate 2-phosphatase activity"/>
    <property type="evidence" value="ECO:0007669"/>
    <property type="project" value="TreeGrafter"/>
</dbReference>
<dbReference type="InterPro" id="IPR013078">
    <property type="entry name" value="His_Pase_superF_clade-1"/>
</dbReference>
<protein>
    <recommendedName>
        <fullName evidence="4">6-phosphofructo-2-kinase domain-containing protein</fullName>
    </recommendedName>
</protein>
<accession>A0A1X6NMW9</accession>
<feature type="region of interest" description="Disordered" evidence="3">
    <location>
        <begin position="491"/>
        <end position="547"/>
    </location>
</feature>
<dbReference type="GO" id="GO:0006003">
    <property type="term" value="P:fructose 2,6-bisphosphate metabolic process"/>
    <property type="evidence" value="ECO:0007669"/>
    <property type="project" value="InterPro"/>
</dbReference>
<reference evidence="5 6" key="1">
    <citation type="submission" date="2017-03" db="EMBL/GenBank/DDBJ databases">
        <title>WGS assembly of Porphyra umbilicalis.</title>
        <authorList>
            <person name="Brawley S.H."/>
            <person name="Blouin N.A."/>
            <person name="Ficko-Blean E."/>
            <person name="Wheeler G.L."/>
            <person name="Lohr M."/>
            <person name="Goodson H.V."/>
            <person name="Jenkins J.W."/>
            <person name="Blaby-Haas C.E."/>
            <person name="Helliwell K.E."/>
            <person name="Chan C."/>
            <person name="Marriage T."/>
            <person name="Bhattacharya D."/>
            <person name="Klein A.S."/>
            <person name="Badis Y."/>
            <person name="Brodie J."/>
            <person name="Cao Y."/>
            <person name="Collen J."/>
            <person name="Dittami S.M."/>
            <person name="Gachon C.M."/>
            <person name="Green B.R."/>
            <person name="Karpowicz S."/>
            <person name="Kim J.W."/>
            <person name="Kudahl U."/>
            <person name="Lin S."/>
            <person name="Michel G."/>
            <person name="Mittag M."/>
            <person name="Olson B.J."/>
            <person name="Pangilinan J."/>
            <person name="Peng Y."/>
            <person name="Qiu H."/>
            <person name="Shu S."/>
            <person name="Singer J.T."/>
            <person name="Smith A.G."/>
            <person name="Sprecher B.N."/>
            <person name="Wagner V."/>
            <person name="Wang W."/>
            <person name="Wang Z.-Y."/>
            <person name="Yan J."/>
            <person name="Yarish C."/>
            <person name="Zoeuner-Riek S."/>
            <person name="Zhuang Y."/>
            <person name="Zou Y."/>
            <person name="Lindquist E.A."/>
            <person name="Grimwood J."/>
            <person name="Barry K."/>
            <person name="Rokhsar D.S."/>
            <person name="Schmutz J."/>
            <person name="Stiller J.W."/>
            <person name="Grossman A.R."/>
            <person name="Prochnik S.E."/>
        </authorList>
    </citation>
    <scope>NUCLEOTIDE SEQUENCE [LARGE SCALE GENOMIC DNA]</scope>
    <source>
        <strain evidence="5">4086291</strain>
    </source>
</reference>
<keyword evidence="2" id="KW-0067">ATP-binding</keyword>
<dbReference type="AlphaFoldDB" id="A0A1X6NMW9"/>
<feature type="region of interest" description="Disordered" evidence="3">
    <location>
        <begin position="1"/>
        <end position="46"/>
    </location>
</feature>
<evidence type="ECO:0000313" key="6">
    <source>
        <dbReference type="Proteomes" id="UP000218209"/>
    </source>
</evidence>